<dbReference type="GeneID" id="54412326"/>
<keyword evidence="5" id="KW-0325">Glycoprotein</keyword>
<evidence type="ECO:0000256" key="9">
    <source>
        <dbReference type="PROSITE-ProRule" id="PRU01356"/>
    </source>
</evidence>
<keyword evidence="5" id="KW-0336">GPI-anchor</keyword>
<keyword evidence="9" id="KW-0408">Iron</keyword>
<dbReference type="Proteomes" id="UP000799771">
    <property type="component" value="Unassembled WGS sequence"/>
</dbReference>
<keyword evidence="5" id="KW-0472">Membrane</keyword>
<dbReference type="AlphaFoldDB" id="A0A6A5ZZ23"/>
<accession>A0A6A5ZZ23</accession>
<sequence length="99" mass="9655">MKTSAILSTLTLFFASSVSAQAACDAAAAAIPACGASCISTAAGAQGCPTVASDYTCLCAHEAAIETAARSCVLTACGFLEALNVQSKAKAVCDCVNGA</sequence>
<keyword evidence="7" id="KW-1015">Disulfide bond</keyword>
<evidence type="ECO:0000256" key="6">
    <source>
        <dbReference type="ARBA" id="ARBA00022729"/>
    </source>
</evidence>
<dbReference type="EMBL" id="ML977520">
    <property type="protein sequence ID" value="KAF2124133.1"/>
    <property type="molecule type" value="Genomic_DNA"/>
</dbReference>
<evidence type="ECO:0000256" key="2">
    <source>
        <dbReference type="ARBA" id="ARBA00004613"/>
    </source>
</evidence>
<feature type="binding site" description="axial binding residue" evidence="9">
    <location>
        <position position="54"/>
    </location>
    <ligand>
        <name>heme</name>
        <dbReference type="ChEBI" id="CHEBI:30413"/>
    </ligand>
    <ligandPart>
        <name>Fe</name>
        <dbReference type="ChEBI" id="CHEBI:18248"/>
    </ligandPart>
</feature>
<feature type="domain" description="CFEM" evidence="11">
    <location>
        <begin position="6"/>
        <end position="99"/>
    </location>
</feature>
<evidence type="ECO:0000313" key="12">
    <source>
        <dbReference type="EMBL" id="KAF2124133.1"/>
    </source>
</evidence>
<evidence type="ECO:0000256" key="3">
    <source>
        <dbReference type="ARBA" id="ARBA00010031"/>
    </source>
</evidence>
<dbReference type="OrthoDB" id="3767534at2759"/>
<evidence type="ECO:0000259" key="11">
    <source>
        <dbReference type="PROSITE" id="PS52012"/>
    </source>
</evidence>
<dbReference type="GO" id="GO:0005576">
    <property type="term" value="C:extracellular region"/>
    <property type="evidence" value="ECO:0007669"/>
    <property type="project" value="UniProtKB-SubCell"/>
</dbReference>
<keyword evidence="8" id="KW-0449">Lipoprotein</keyword>
<reference evidence="12" key="1">
    <citation type="journal article" date="2020" name="Stud. Mycol.">
        <title>101 Dothideomycetes genomes: a test case for predicting lifestyles and emergence of pathogens.</title>
        <authorList>
            <person name="Haridas S."/>
            <person name="Albert R."/>
            <person name="Binder M."/>
            <person name="Bloem J."/>
            <person name="Labutti K."/>
            <person name="Salamov A."/>
            <person name="Andreopoulos B."/>
            <person name="Baker S."/>
            <person name="Barry K."/>
            <person name="Bills G."/>
            <person name="Bluhm B."/>
            <person name="Cannon C."/>
            <person name="Castanera R."/>
            <person name="Culley D."/>
            <person name="Daum C."/>
            <person name="Ezra D."/>
            <person name="Gonzalez J."/>
            <person name="Henrissat B."/>
            <person name="Kuo A."/>
            <person name="Liang C."/>
            <person name="Lipzen A."/>
            <person name="Lutzoni F."/>
            <person name="Magnuson J."/>
            <person name="Mondo S."/>
            <person name="Nolan M."/>
            <person name="Ohm R."/>
            <person name="Pangilinan J."/>
            <person name="Park H.-J."/>
            <person name="Ramirez L."/>
            <person name="Alfaro M."/>
            <person name="Sun H."/>
            <person name="Tritt A."/>
            <person name="Yoshinaga Y."/>
            <person name="Zwiers L.-H."/>
            <person name="Turgeon B."/>
            <person name="Goodwin S."/>
            <person name="Spatafora J."/>
            <person name="Crous P."/>
            <person name="Grigoriev I."/>
        </authorList>
    </citation>
    <scope>NUCLEOTIDE SEQUENCE</scope>
    <source>
        <strain evidence="12">CBS 119687</strain>
    </source>
</reference>
<evidence type="ECO:0000256" key="1">
    <source>
        <dbReference type="ARBA" id="ARBA00004589"/>
    </source>
</evidence>
<evidence type="ECO:0000256" key="8">
    <source>
        <dbReference type="ARBA" id="ARBA00023288"/>
    </source>
</evidence>
<dbReference type="PROSITE" id="PS52012">
    <property type="entry name" value="CFEM"/>
    <property type="match status" value="1"/>
</dbReference>
<keyword evidence="9" id="KW-0349">Heme</keyword>
<dbReference type="SMART" id="SM00747">
    <property type="entry name" value="CFEM"/>
    <property type="match status" value="1"/>
</dbReference>
<dbReference type="GO" id="GO:0046872">
    <property type="term" value="F:metal ion binding"/>
    <property type="evidence" value="ECO:0007669"/>
    <property type="project" value="UniProtKB-UniRule"/>
</dbReference>
<evidence type="ECO:0000256" key="10">
    <source>
        <dbReference type="SAM" id="SignalP"/>
    </source>
</evidence>
<comment type="similarity">
    <text evidence="3">Belongs to the RBT5 family.</text>
</comment>
<dbReference type="RefSeq" id="XP_033518526.1">
    <property type="nucleotide sequence ID" value="XM_033671894.1"/>
</dbReference>
<evidence type="ECO:0000256" key="4">
    <source>
        <dbReference type="ARBA" id="ARBA00022525"/>
    </source>
</evidence>
<feature type="signal peptide" evidence="10">
    <location>
        <begin position="1"/>
        <end position="20"/>
    </location>
</feature>
<comment type="subcellular location">
    <subcellularLocation>
        <location evidence="1">Membrane</location>
        <topology evidence="1">Lipid-anchor</topology>
        <topology evidence="1">GPI-anchor</topology>
    </subcellularLocation>
    <subcellularLocation>
        <location evidence="2">Secreted</location>
    </subcellularLocation>
</comment>
<keyword evidence="6 10" id="KW-0732">Signal</keyword>
<dbReference type="InterPro" id="IPR008427">
    <property type="entry name" value="Extracellular_membr_CFEM_dom"/>
</dbReference>
<keyword evidence="13" id="KW-1185">Reference proteome</keyword>
<evidence type="ECO:0000256" key="5">
    <source>
        <dbReference type="ARBA" id="ARBA00022622"/>
    </source>
</evidence>
<comment type="caution">
    <text evidence="9">Lacks conserved residue(s) required for the propagation of feature annotation.</text>
</comment>
<dbReference type="Pfam" id="PF05730">
    <property type="entry name" value="CFEM"/>
    <property type="match status" value="1"/>
</dbReference>
<evidence type="ECO:0000256" key="7">
    <source>
        <dbReference type="ARBA" id="ARBA00023157"/>
    </source>
</evidence>
<dbReference type="GO" id="GO:0098552">
    <property type="term" value="C:side of membrane"/>
    <property type="evidence" value="ECO:0007669"/>
    <property type="project" value="UniProtKB-KW"/>
</dbReference>
<keyword evidence="9" id="KW-0479">Metal-binding</keyword>
<evidence type="ECO:0000313" key="13">
    <source>
        <dbReference type="Proteomes" id="UP000799771"/>
    </source>
</evidence>
<feature type="chain" id="PRO_5025652762" description="CFEM domain-containing protein" evidence="10">
    <location>
        <begin position="21"/>
        <end position="99"/>
    </location>
</feature>
<keyword evidence="4" id="KW-0964">Secreted</keyword>
<name>A0A6A5ZZ23_9PLEO</name>
<protein>
    <recommendedName>
        <fullName evidence="11">CFEM domain-containing protein</fullName>
    </recommendedName>
</protein>
<gene>
    <name evidence="12" type="ORF">P153DRAFT_401235</name>
</gene>
<organism evidence="12 13">
    <name type="scientific">Dothidotthia symphoricarpi CBS 119687</name>
    <dbReference type="NCBI Taxonomy" id="1392245"/>
    <lineage>
        <taxon>Eukaryota</taxon>
        <taxon>Fungi</taxon>
        <taxon>Dikarya</taxon>
        <taxon>Ascomycota</taxon>
        <taxon>Pezizomycotina</taxon>
        <taxon>Dothideomycetes</taxon>
        <taxon>Pleosporomycetidae</taxon>
        <taxon>Pleosporales</taxon>
        <taxon>Dothidotthiaceae</taxon>
        <taxon>Dothidotthia</taxon>
    </lineage>
</organism>
<proteinExistence type="inferred from homology"/>